<dbReference type="AlphaFoldDB" id="A0A975GQP1"/>
<gene>
    <name evidence="1" type="ORF">dnm_052070</name>
</gene>
<evidence type="ECO:0000313" key="1">
    <source>
        <dbReference type="EMBL" id="QTA89158.1"/>
    </source>
</evidence>
<reference evidence="1" key="1">
    <citation type="journal article" date="2021" name="Microb. Physiol.">
        <title>Proteogenomic Insights into the Physiology of Marine, Sulfate-Reducing, Filamentous Desulfonema limicola and Desulfonema magnum.</title>
        <authorList>
            <person name="Schnaars V."/>
            <person name="Wohlbrand L."/>
            <person name="Scheve S."/>
            <person name="Hinrichs C."/>
            <person name="Reinhardt R."/>
            <person name="Rabus R."/>
        </authorList>
    </citation>
    <scope>NUCLEOTIDE SEQUENCE</scope>
    <source>
        <strain evidence="1">4be13</strain>
    </source>
</reference>
<dbReference type="Proteomes" id="UP000663722">
    <property type="component" value="Chromosome"/>
</dbReference>
<name>A0A975GQP1_9BACT</name>
<accession>A0A975GQP1</accession>
<protein>
    <submittedName>
        <fullName evidence="1">Uncharacterized protein</fullName>
    </submittedName>
</protein>
<dbReference type="KEGG" id="dmm:dnm_052070"/>
<evidence type="ECO:0000313" key="2">
    <source>
        <dbReference type="Proteomes" id="UP000663722"/>
    </source>
</evidence>
<proteinExistence type="predicted"/>
<sequence>MVVFFCNVMNSQKIFLFYALSGNKCFCKQFENICYLCFTIIR</sequence>
<dbReference type="EMBL" id="CP061800">
    <property type="protein sequence ID" value="QTA89158.1"/>
    <property type="molecule type" value="Genomic_DNA"/>
</dbReference>
<organism evidence="1 2">
    <name type="scientific">Desulfonema magnum</name>
    <dbReference type="NCBI Taxonomy" id="45655"/>
    <lineage>
        <taxon>Bacteria</taxon>
        <taxon>Pseudomonadati</taxon>
        <taxon>Thermodesulfobacteriota</taxon>
        <taxon>Desulfobacteria</taxon>
        <taxon>Desulfobacterales</taxon>
        <taxon>Desulfococcaceae</taxon>
        <taxon>Desulfonema</taxon>
    </lineage>
</organism>
<keyword evidence="2" id="KW-1185">Reference proteome</keyword>